<dbReference type="InterPro" id="IPR036942">
    <property type="entry name" value="Beta-barrel_TonB_sf"/>
</dbReference>
<dbReference type="Pfam" id="PF14905">
    <property type="entry name" value="OMP_b-brl_3"/>
    <property type="match status" value="1"/>
</dbReference>
<gene>
    <name evidence="7" type="ORF">SAMN04488508_101610</name>
</gene>
<dbReference type="InterPro" id="IPR008969">
    <property type="entry name" value="CarboxyPept-like_regulatory"/>
</dbReference>
<evidence type="ECO:0000259" key="5">
    <source>
        <dbReference type="Pfam" id="PF07715"/>
    </source>
</evidence>
<keyword evidence="2" id="KW-0472">Membrane</keyword>
<dbReference type="RefSeq" id="WP_073313748.1">
    <property type="nucleotide sequence ID" value="NZ_FQYP01000001.1"/>
</dbReference>
<dbReference type="InterPro" id="IPR041700">
    <property type="entry name" value="OMP_b-brl_3"/>
</dbReference>
<comment type="subcellular location">
    <subcellularLocation>
        <location evidence="1">Cell outer membrane</location>
    </subcellularLocation>
</comment>
<keyword evidence="3" id="KW-0998">Cell outer membrane</keyword>
<evidence type="ECO:0000313" key="7">
    <source>
        <dbReference type="EMBL" id="SHI43293.1"/>
    </source>
</evidence>
<feature type="domain" description="TonB-dependent receptor plug" evidence="5">
    <location>
        <begin position="138"/>
        <end position="215"/>
    </location>
</feature>
<feature type="domain" description="Outer membrane protein beta-barrel" evidence="6">
    <location>
        <begin position="364"/>
        <end position="748"/>
    </location>
</feature>
<keyword evidence="7" id="KW-0675">Receptor</keyword>
<dbReference type="Pfam" id="PF13715">
    <property type="entry name" value="CarbopepD_reg_2"/>
    <property type="match status" value="1"/>
</dbReference>
<reference evidence="8" key="1">
    <citation type="submission" date="2016-11" db="EMBL/GenBank/DDBJ databases">
        <authorList>
            <person name="Varghese N."/>
            <person name="Submissions S."/>
        </authorList>
    </citation>
    <scope>NUCLEOTIDE SEQUENCE [LARGE SCALE GENOMIC DNA]</scope>
    <source>
        <strain evidence="8">DSM 22623</strain>
    </source>
</reference>
<dbReference type="GO" id="GO:0009279">
    <property type="term" value="C:cell outer membrane"/>
    <property type="evidence" value="ECO:0007669"/>
    <property type="project" value="UniProtKB-SubCell"/>
</dbReference>
<evidence type="ECO:0000256" key="4">
    <source>
        <dbReference type="SAM" id="SignalP"/>
    </source>
</evidence>
<keyword evidence="4" id="KW-0732">Signal</keyword>
<dbReference type="Pfam" id="PF07715">
    <property type="entry name" value="Plug"/>
    <property type="match status" value="1"/>
</dbReference>
<dbReference type="PANTHER" id="PTHR40980">
    <property type="entry name" value="PLUG DOMAIN-CONTAINING PROTEIN"/>
    <property type="match status" value="1"/>
</dbReference>
<dbReference type="EMBL" id="FQYP01000001">
    <property type="protein sequence ID" value="SHI43293.1"/>
    <property type="molecule type" value="Genomic_DNA"/>
</dbReference>
<keyword evidence="8" id="KW-1185">Reference proteome</keyword>
<dbReference type="Proteomes" id="UP000184432">
    <property type="component" value="Unassembled WGS sequence"/>
</dbReference>
<evidence type="ECO:0000259" key="6">
    <source>
        <dbReference type="Pfam" id="PF14905"/>
    </source>
</evidence>
<dbReference type="SUPFAM" id="SSF56935">
    <property type="entry name" value="Porins"/>
    <property type="match status" value="1"/>
</dbReference>
<accession>A0A1M6B499</accession>
<dbReference type="Gene3D" id="2.170.130.10">
    <property type="entry name" value="TonB-dependent receptor, plug domain"/>
    <property type="match status" value="1"/>
</dbReference>
<dbReference type="InterPro" id="IPR037066">
    <property type="entry name" value="Plug_dom_sf"/>
</dbReference>
<feature type="signal peptide" evidence="4">
    <location>
        <begin position="1"/>
        <end position="19"/>
    </location>
</feature>
<dbReference type="Gene3D" id="2.40.170.20">
    <property type="entry name" value="TonB-dependent receptor, beta-barrel domain"/>
    <property type="match status" value="1"/>
</dbReference>
<name>A0A1M6B499_9FLAO</name>
<feature type="chain" id="PRO_5013246119" evidence="4">
    <location>
        <begin position="20"/>
        <end position="772"/>
    </location>
</feature>
<dbReference type="PANTHER" id="PTHR40980:SF4">
    <property type="entry name" value="TONB-DEPENDENT RECEPTOR-LIKE BETA-BARREL DOMAIN-CONTAINING PROTEIN"/>
    <property type="match status" value="1"/>
</dbReference>
<evidence type="ECO:0000256" key="1">
    <source>
        <dbReference type="ARBA" id="ARBA00004442"/>
    </source>
</evidence>
<sequence>MRFILLLLFLIPFSNYTFCQKRVTTYTGTITDATTAEFIPFATIALYNDTLLVDGTSSDNQGKFRVTTTKEWTHLEVSFIGYETIKVELSTIELSNEIQVILHPVYNTLDEVIIQSEKTTTELKIDRKIINLGADLQQSGNSALEAFDQIPEIETDLGTGVISLRGAGNVRILVNGKPSPLNASELLEQIPASSIDKIEIITSPSAQHQANGLSGIINISLKKNINFGFNLNLNSSVGTKRYRYGIDGNYNFSRMNIRLSASDGRRNMDSEQWVFQRYTNGNTRDLYAPHDFNGKVSRISSGIDFFLSENMVLSFQVDHTNDFHSFYNDTFYTNITNSPDFVYTRNSSHTHKTTDYNLNYRASFDNESHFLEIDYNVTNNKNILPAVDIQENVFLSREKQTNINRLHAFAFDYELPLNSFSIASGFSWNYRELDSSRELELTEASATNDSFDYNEYELGGYIQTKFSTPKWNWQAGLRYECFSSKSNNTDTNQEINLNFSNVFPSVHLSYNLNDQNTFAAGYSKRISRPNFRNINPFQIGNQYFQWNANPNLTPEFSDNLEINYQFNRNTIKAFLSAFYRYRKDVIQWIDRIDANGVRIVSFENLGSRNSYGIESTFQYDIANFWNTQLSINYYYTKANQPNVTWDDLYSSNLMFKNTFKLSKTISTDFTYRYNPKNQSIFNFTEPRNRLDAAIRAKFLENRLIANLRIVDVFDQNLRFRTLVLPNIVQRETWRFQSQTFGWLFGLTYKLFQNTEKTRNRKKRNYSHDGSVD</sequence>
<evidence type="ECO:0000313" key="8">
    <source>
        <dbReference type="Proteomes" id="UP000184432"/>
    </source>
</evidence>
<evidence type="ECO:0000256" key="3">
    <source>
        <dbReference type="ARBA" id="ARBA00023237"/>
    </source>
</evidence>
<evidence type="ECO:0000256" key="2">
    <source>
        <dbReference type="ARBA" id="ARBA00023136"/>
    </source>
</evidence>
<proteinExistence type="predicted"/>
<dbReference type="OrthoDB" id="8764943at2"/>
<dbReference type="SUPFAM" id="SSF49464">
    <property type="entry name" value="Carboxypeptidase regulatory domain-like"/>
    <property type="match status" value="1"/>
</dbReference>
<dbReference type="AlphaFoldDB" id="A0A1M6B499"/>
<dbReference type="InterPro" id="IPR012910">
    <property type="entry name" value="Plug_dom"/>
</dbReference>
<dbReference type="STRING" id="570521.SAMN04488508_101610"/>
<organism evidence="7 8">
    <name type="scientific">Aquimarina spongiae</name>
    <dbReference type="NCBI Taxonomy" id="570521"/>
    <lineage>
        <taxon>Bacteria</taxon>
        <taxon>Pseudomonadati</taxon>
        <taxon>Bacteroidota</taxon>
        <taxon>Flavobacteriia</taxon>
        <taxon>Flavobacteriales</taxon>
        <taxon>Flavobacteriaceae</taxon>
        <taxon>Aquimarina</taxon>
    </lineage>
</organism>
<protein>
    <submittedName>
        <fullName evidence="7">Outer membrane receptor for ferrienterochelin and colicins</fullName>
    </submittedName>
</protein>